<evidence type="ECO:0000313" key="14">
    <source>
        <dbReference type="EMBL" id="WQD38649.1"/>
    </source>
</evidence>
<keyword evidence="15" id="KW-1185">Reference proteome</keyword>
<dbReference type="NCBIfam" id="TIGR00916">
    <property type="entry name" value="2A0604s01"/>
    <property type="match status" value="2"/>
</dbReference>
<dbReference type="InterPro" id="IPR048631">
    <property type="entry name" value="SecD_1st"/>
</dbReference>
<evidence type="ECO:0000259" key="13">
    <source>
        <dbReference type="Pfam" id="PF22599"/>
    </source>
</evidence>
<keyword evidence="2 9" id="KW-0813">Transport</keyword>
<dbReference type="InterPro" id="IPR022645">
    <property type="entry name" value="SecD/SecF_bac"/>
</dbReference>
<feature type="transmembrane region" description="Helical" evidence="9">
    <location>
        <begin position="969"/>
        <end position="988"/>
    </location>
</feature>
<evidence type="ECO:0000256" key="8">
    <source>
        <dbReference type="ARBA" id="ARBA00023136"/>
    </source>
</evidence>
<evidence type="ECO:0000259" key="11">
    <source>
        <dbReference type="Pfam" id="PF02355"/>
    </source>
</evidence>
<feature type="domain" description="Protein export membrane protein SecD/SecF C-terminal" evidence="11">
    <location>
        <begin position="836"/>
        <end position="1021"/>
    </location>
</feature>
<keyword evidence="7 9" id="KW-0811">Translocation</keyword>
<name>A0ABZ0W6S4_9BACT</name>
<evidence type="ECO:0000256" key="9">
    <source>
        <dbReference type="HAMAP-Rule" id="MF_01463"/>
    </source>
</evidence>
<feature type="domain" description="SecDF P1 head subdomain" evidence="13">
    <location>
        <begin position="428"/>
        <end position="524"/>
    </location>
</feature>
<feature type="transmembrane region" description="Helical" evidence="9">
    <location>
        <begin position="570"/>
        <end position="592"/>
    </location>
</feature>
<dbReference type="InterPro" id="IPR055344">
    <property type="entry name" value="SecD_SecF_C_bact"/>
</dbReference>
<keyword evidence="3 9" id="KW-1003">Cell membrane</keyword>
<feature type="transmembrane region" description="Helical" evidence="9">
    <location>
        <begin position="674"/>
        <end position="692"/>
    </location>
</feature>
<dbReference type="InterPro" id="IPR022646">
    <property type="entry name" value="SecD/SecF_CS"/>
</dbReference>
<keyword evidence="5 9" id="KW-0653">Protein transport</keyword>
<evidence type="ECO:0000256" key="3">
    <source>
        <dbReference type="ARBA" id="ARBA00022475"/>
    </source>
</evidence>
<proteinExistence type="inferred from homology"/>
<accession>A0ABZ0W6S4</accession>
<feature type="domain" description="Protein translocase subunit SecDF P1" evidence="12">
    <location>
        <begin position="211"/>
        <end position="266"/>
    </location>
</feature>
<feature type="transmembrane region" description="Helical" evidence="9">
    <location>
        <begin position="641"/>
        <end position="662"/>
    </location>
</feature>
<comment type="subunit">
    <text evidence="9">Forms a complex with SecF. Part of the essential Sec protein translocation apparatus which comprises SecA, SecYEG and auxiliary proteins SecDF. Other proteins may also be involved.</text>
</comment>
<dbReference type="HAMAP" id="MF_01464_B">
    <property type="entry name" value="SecF_B"/>
    <property type="match status" value="1"/>
</dbReference>
<dbReference type="Pfam" id="PF02355">
    <property type="entry name" value="SecD_SecF_C"/>
    <property type="match status" value="2"/>
</dbReference>
<dbReference type="Gene3D" id="1.20.1640.10">
    <property type="entry name" value="Multidrug efflux transporter AcrB transmembrane domain"/>
    <property type="match status" value="2"/>
</dbReference>
<dbReference type="SUPFAM" id="SSF82866">
    <property type="entry name" value="Multidrug efflux transporter AcrB transmembrane domain"/>
    <property type="match status" value="2"/>
</dbReference>
<dbReference type="PANTHER" id="PTHR30081">
    <property type="entry name" value="PROTEIN-EXPORT MEMBRANE PROTEIN SEC"/>
    <property type="match status" value="1"/>
</dbReference>
<comment type="similarity">
    <text evidence="9">Belongs to the SecD/SecF family. SecD subfamily.</text>
</comment>
<evidence type="ECO:0000256" key="6">
    <source>
        <dbReference type="ARBA" id="ARBA00022989"/>
    </source>
</evidence>
<dbReference type="InterPro" id="IPR022813">
    <property type="entry name" value="SecD/SecF_arch_bac"/>
</dbReference>
<dbReference type="Proteomes" id="UP001325680">
    <property type="component" value="Chromosome"/>
</dbReference>
<feature type="transmembrane region" description="Helical" evidence="9">
    <location>
        <begin position="728"/>
        <end position="747"/>
    </location>
</feature>
<comment type="similarity">
    <text evidence="10">Belongs to the SecD/SecF family. SecF subfamily.</text>
</comment>
<dbReference type="EMBL" id="CP139960">
    <property type="protein sequence ID" value="WQD38649.1"/>
    <property type="molecule type" value="Genomic_DNA"/>
</dbReference>
<organism evidence="14 15">
    <name type="scientific">Niabella yanshanensis</name>
    <dbReference type="NCBI Taxonomy" id="577386"/>
    <lineage>
        <taxon>Bacteria</taxon>
        <taxon>Pseudomonadati</taxon>
        <taxon>Bacteroidota</taxon>
        <taxon>Chitinophagia</taxon>
        <taxon>Chitinophagales</taxon>
        <taxon>Chitinophagaceae</taxon>
        <taxon>Niabella</taxon>
    </lineage>
</organism>
<comment type="function">
    <text evidence="9">Part of the Sec protein translocase complex. Interacts with the SecYEG preprotein conducting channel. SecDF uses the proton motive force (PMF) to complete protein translocation after the ATP-dependent function of SecA.</text>
</comment>
<evidence type="ECO:0000259" key="12">
    <source>
        <dbReference type="Pfam" id="PF21760"/>
    </source>
</evidence>
<dbReference type="Pfam" id="PF21760">
    <property type="entry name" value="SecD_1st"/>
    <property type="match status" value="1"/>
</dbReference>
<dbReference type="NCBIfam" id="TIGR00966">
    <property type="entry name" value="transloc_SecF"/>
    <property type="match status" value="1"/>
</dbReference>
<dbReference type="RefSeq" id="WP_114791383.1">
    <property type="nucleotide sequence ID" value="NZ_CP139960.1"/>
</dbReference>
<dbReference type="PANTHER" id="PTHR30081:SF1">
    <property type="entry name" value="PROTEIN TRANSLOCASE SUBUNIT SECD"/>
    <property type="match status" value="1"/>
</dbReference>
<keyword evidence="4 9" id="KW-0812">Transmembrane</keyword>
<evidence type="ECO:0000256" key="5">
    <source>
        <dbReference type="ARBA" id="ARBA00022927"/>
    </source>
</evidence>
<feature type="transmembrane region" description="Helical" evidence="9">
    <location>
        <begin position="884"/>
        <end position="906"/>
    </location>
</feature>
<comment type="subcellular location">
    <subcellularLocation>
        <location evidence="1 9">Cell membrane</location>
        <topology evidence="1 9">Multi-pass membrane protein</topology>
    </subcellularLocation>
</comment>
<dbReference type="Gene3D" id="3.30.1360.200">
    <property type="match status" value="1"/>
</dbReference>
<dbReference type="Pfam" id="PF22599">
    <property type="entry name" value="SecDF_P1_head"/>
    <property type="match status" value="1"/>
</dbReference>
<dbReference type="InterPro" id="IPR054384">
    <property type="entry name" value="SecDF_P1_head"/>
</dbReference>
<feature type="transmembrane region" description="Helical" evidence="9">
    <location>
        <begin position="546"/>
        <end position="565"/>
    </location>
</feature>
<evidence type="ECO:0000256" key="10">
    <source>
        <dbReference type="HAMAP-Rule" id="MF_01464"/>
    </source>
</evidence>
<protein>
    <recommendedName>
        <fullName evidence="9 10">Multifunctional fusion protein</fullName>
    </recommendedName>
    <domain>
        <recommendedName>
            <fullName evidence="9">Protein translocase subunit SecD</fullName>
        </recommendedName>
    </domain>
    <domain>
        <recommendedName>
            <fullName evidence="10">Protein-export membrane protein SecF</fullName>
        </recommendedName>
    </domain>
</protein>
<feature type="transmembrane region" description="Helical" evidence="9">
    <location>
        <begin position="994"/>
        <end position="1018"/>
    </location>
</feature>
<keyword evidence="6 9" id="KW-1133">Transmembrane helix</keyword>
<evidence type="ECO:0000256" key="4">
    <source>
        <dbReference type="ARBA" id="ARBA00022692"/>
    </source>
</evidence>
<reference evidence="14 15" key="1">
    <citation type="submission" date="2023-12" db="EMBL/GenBank/DDBJ databases">
        <title>Genome sequencing and assembly of bacterial species from a model synthetic community.</title>
        <authorList>
            <person name="Hogle S.L."/>
        </authorList>
    </citation>
    <scope>NUCLEOTIDE SEQUENCE [LARGE SCALE GENOMIC DNA]</scope>
    <source>
        <strain evidence="14 15">HAMBI_3031</strain>
    </source>
</reference>
<comment type="caution">
    <text evidence="9">Lacks conserved residue(s) required for the propagation of feature annotation.</text>
</comment>
<sequence length="1043" mass="114691">MQLKGLVRFFTILLIIYSLYQLSFTWFVRNHEKKLEKQARSYVDRTHPAAAVKYPANKDSQTVYQEWLNEAYEARLAELKDSTSDVTVTYGITGPISYQKAKGEELNLGLDLQGGMNVTMEVEMSGVLSTLANNSKDPNFTKALANADLRKANSDANFVSLFVEEYKKLVPNGRLAALFANSSNTELKATDDDGKVIGYLNRQAKAAFDNTSRLITTRIDKFGVAQPNINPDPEKQIISVELPGVQDRQRVKKNLQASANLQFWEVYNISEIWPNVQKADELFFAGNGGKAVSDSTASDTTAVAAATTDTSATATTAKADTGNLQAQLKDLAKKDAPKANTAASNQEAEAKKHLYGWIGFSVDQQQGRLIDNGMIGQVLAKDTLAIRRILESPTVKNQFPADLVWMFGIPEKKSPAVGLYAIKTFGRQKAKLEGEQVINAGYDFDQTGRTNVSLEMSNTGAKLWADLTRANVGRAIAIVVDGTVYSAPNVNEAIEGGRSSISGSFSQEEASDLANILKIGKLPAPAKIVNETTVGPTLGAAALQGGMWSFIISFIVIFTLMIIYYNTSGWVANIALILNLLFTIGVLAGLGATLTAPGIAGLVLTIGMAVDTNVIIYERIKEELRKGKAYLPAINDGYNRSLAPVLDGHVTTLLTAFILYYFGLGPVKGFATTQILGLFLSLFCGILVSRWVSDWFTNKNKHLNYFSKISNAIEKKSKFKFIEFRKRAYVISVIILILGVATIFNGFDYGVEFDGGRSYKIDFGSKANVEAIRDDLKATFDDENPIIKTVGDGSSLDITTSYLIREPKTEMADSIVEHKLFEGLKKHLPANTTYNQFESFHKKESKKVLPTISDDLKKGALKATLFAMIAIFLYIFIRFRDWRFSLGTIFALIHDTLVTLIVFSFAREIVPFPLEIDQHFIAAILTVIGFSMNDTVVIFDRIREDMKLHPTLDQKTLVNKAINETLSRTIMTTLTVFLTILILFIFGGEVTRGFAFAMLIGVVTGIYSTVFVAAPVLVDLKGGIRKDKPKNDTSAAKAETANS</sequence>
<evidence type="ECO:0000256" key="1">
    <source>
        <dbReference type="ARBA" id="ARBA00004651"/>
    </source>
</evidence>
<feature type="domain" description="Protein export membrane protein SecD/SecF C-terminal" evidence="11">
    <location>
        <begin position="526"/>
        <end position="692"/>
    </location>
</feature>
<dbReference type="NCBIfam" id="TIGR01129">
    <property type="entry name" value="secD"/>
    <property type="match status" value="1"/>
</dbReference>
<dbReference type="NCBIfam" id="NF009585">
    <property type="entry name" value="PRK13024.1-5"/>
    <property type="match status" value="1"/>
</dbReference>
<evidence type="ECO:0000256" key="2">
    <source>
        <dbReference type="ARBA" id="ARBA00022448"/>
    </source>
</evidence>
<feature type="transmembrane region" description="Helical" evidence="9">
    <location>
        <begin position="859"/>
        <end position="877"/>
    </location>
</feature>
<dbReference type="InterPro" id="IPR005665">
    <property type="entry name" value="SecF_bac"/>
</dbReference>
<evidence type="ECO:0000313" key="15">
    <source>
        <dbReference type="Proteomes" id="UP001325680"/>
    </source>
</evidence>
<dbReference type="Gene3D" id="3.30.70.3220">
    <property type="match status" value="1"/>
</dbReference>
<keyword evidence="8 9" id="KW-0472">Membrane</keyword>
<dbReference type="InterPro" id="IPR048634">
    <property type="entry name" value="SecD_SecF_C"/>
</dbReference>
<dbReference type="Pfam" id="PF07549">
    <property type="entry name" value="Sec_GG"/>
    <property type="match status" value="1"/>
</dbReference>
<feature type="transmembrane region" description="Helical" evidence="9">
    <location>
        <begin position="918"/>
        <end position="939"/>
    </location>
</feature>
<dbReference type="InterPro" id="IPR005791">
    <property type="entry name" value="SecD"/>
</dbReference>
<comment type="subunit">
    <text evidence="10">Forms a complex with SecD. Part of the essential Sec protein translocation apparatus which comprises SecA, SecYEG and auxiliary proteins SecDF. Other proteins may also be involved.</text>
</comment>
<dbReference type="HAMAP" id="MF_01463_B">
    <property type="entry name" value="SecD_B"/>
    <property type="match status" value="1"/>
</dbReference>
<feature type="transmembrane region" description="Helical" evidence="9">
    <location>
        <begin position="598"/>
        <end position="620"/>
    </location>
</feature>
<gene>
    <name evidence="14" type="primary">secDF</name>
    <name evidence="9" type="synonym">secD</name>
    <name evidence="10" type="synonym">secF</name>
    <name evidence="14" type="ORF">U0035_00625</name>
</gene>
<feature type="transmembrane region" description="Helical" evidence="9">
    <location>
        <begin position="7"/>
        <end position="28"/>
    </location>
</feature>
<evidence type="ECO:0000256" key="7">
    <source>
        <dbReference type="ARBA" id="ARBA00023010"/>
    </source>
</evidence>
<dbReference type="PRINTS" id="PR01755">
    <property type="entry name" value="SECFTRNLCASE"/>
</dbReference>